<evidence type="ECO:0000313" key="6">
    <source>
        <dbReference type="Proteomes" id="UP001596425"/>
    </source>
</evidence>
<evidence type="ECO:0000256" key="2">
    <source>
        <dbReference type="PROSITE-ProRule" id="PRU10007"/>
    </source>
</evidence>
<sequence length="461" mass="50509">MQNTQLTYSPIDGSLYVERPLADRAQIQQAITSAARAQKQWRQTGIAHRAAICSAMLECFLARSDEIAEQLCWMMGRPIRYARGEVNGTADRARYMIEIAEQALADIRLPEKDEIRCYIKREPLGLVYVIAPWNYPYLTAINTVVPALMAGNGVLLKHAPQTPLCAEQLVESFREAGLPDGLFQFLHLSSDNAQWLAQQAQIDHVAFTGSVATGRKVEQALAGRFTGLGLELGGKDPAYIRADADLGRAVETVIDGAMFNSGQSCCSIERIYVHRDLYPAFIDRAVNLVKHYRLGRPDDPETTLGPMVSAGAADLVRAQIAEALAAGAEPLVDPALFPLEKPGSPYMAPQLLVNVNHKMLVMREESFAPLAGIMPVDDDRQAIQLMNDSEFGLSAAVFSRDLNAAEAIGQQLETGTFFVNRCDYLEPGLAWTGVKNSGRGCSLSSLGYGQLTRPKSFHIRP</sequence>
<dbReference type="InterPro" id="IPR015590">
    <property type="entry name" value="Aldehyde_DH_dom"/>
</dbReference>
<dbReference type="Proteomes" id="UP001596425">
    <property type="component" value="Unassembled WGS sequence"/>
</dbReference>
<evidence type="ECO:0000256" key="1">
    <source>
        <dbReference type="ARBA" id="ARBA00023002"/>
    </source>
</evidence>
<evidence type="ECO:0000313" key="5">
    <source>
        <dbReference type="EMBL" id="MFC6634939.1"/>
    </source>
</evidence>
<dbReference type="SUPFAM" id="SSF53720">
    <property type="entry name" value="ALDH-like"/>
    <property type="match status" value="1"/>
</dbReference>
<protein>
    <submittedName>
        <fullName evidence="5">Aldehyde dehydrogenase family protein</fullName>
    </submittedName>
</protein>
<accession>A0ABW1YQA1</accession>
<feature type="domain" description="Aldehyde dehydrogenase" evidence="4">
    <location>
        <begin position="6"/>
        <end position="455"/>
    </location>
</feature>
<reference evidence="6" key="1">
    <citation type="journal article" date="2019" name="Int. J. Syst. Evol. Microbiol.">
        <title>The Global Catalogue of Microorganisms (GCM) 10K type strain sequencing project: providing services to taxonomists for standard genome sequencing and annotation.</title>
        <authorList>
            <consortium name="The Broad Institute Genomics Platform"/>
            <consortium name="The Broad Institute Genome Sequencing Center for Infectious Disease"/>
            <person name="Wu L."/>
            <person name="Ma J."/>
        </authorList>
    </citation>
    <scope>NUCLEOTIDE SEQUENCE [LARGE SCALE GENOMIC DNA]</scope>
    <source>
        <strain evidence="6">CGMCC 1.13718</strain>
    </source>
</reference>
<comment type="similarity">
    <text evidence="3">Belongs to the aldehyde dehydrogenase family.</text>
</comment>
<dbReference type="Pfam" id="PF00171">
    <property type="entry name" value="Aldedh"/>
    <property type="match status" value="1"/>
</dbReference>
<dbReference type="InterPro" id="IPR029510">
    <property type="entry name" value="Ald_DH_CS_GLU"/>
</dbReference>
<proteinExistence type="inferred from homology"/>
<feature type="active site" evidence="2">
    <location>
        <position position="231"/>
    </location>
</feature>
<dbReference type="Gene3D" id="3.40.605.10">
    <property type="entry name" value="Aldehyde Dehydrogenase, Chain A, domain 1"/>
    <property type="match status" value="1"/>
</dbReference>
<name>A0ABW1YQA1_9GAMM</name>
<gene>
    <name evidence="5" type="ORF">ACFQBM_16745</name>
</gene>
<dbReference type="CDD" id="cd07102">
    <property type="entry name" value="ALDH_EDX86601"/>
    <property type="match status" value="1"/>
</dbReference>
<keyword evidence="1 3" id="KW-0560">Oxidoreductase</keyword>
<evidence type="ECO:0000259" key="4">
    <source>
        <dbReference type="Pfam" id="PF00171"/>
    </source>
</evidence>
<organism evidence="5 6">
    <name type="scientific">Microbulbifer taiwanensis</name>
    <dbReference type="NCBI Taxonomy" id="986746"/>
    <lineage>
        <taxon>Bacteria</taxon>
        <taxon>Pseudomonadati</taxon>
        <taxon>Pseudomonadota</taxon>
        <taxon>Gammaproteobacteria</taxon>
        <taxon>Cellvibrionales</taxon>
        <taxon>Microbulbiferaceae</taxon>
        <taxon>Microbulbifer</taxon>
    </lineage>
</organism>
<dbReference type="RefSeq" id="WP_193191062.1">
    <property type="nucleotide sequence ID" value="NZ_JACZFR010000016.1"/>
</dbReference>
<dbReference type="PROSITE" id="PS00687">
    <property type="entry name" value="ALDEHYDE_DEHYDR_GLU"/>
    <property type="match status" value="1"/>
</dbReference>
<dbReference type="InterPro" id="IPR016161">
    <property type="entry name" value="Ald_DH/histidinol_DH"/>
</dbReference>
<dbReference type="InterPro" id="IPR016163">
    <property type="entry name" value="Ald_DH_C"/>
</dbReference>
<keyword evidence="6" id="KW-1185">Reference proteome</keyword>
<dbReference type="Gene3D" id="3.40.309.10">
    <property type="entry name" value="Aldehyde Dehydrogenase, Chain A, domain 2"/>
    <property type="match status" value="1"/>
</dbReference>
<evidence type="ECO:0000256" key="3">
    <source>
        <dbReference type="RuleBase" id="RU003345"/>
    </source>
</evidence>
<comment type="caution">
    <text evidence="5">The sequence shown here is derived from an EMBL/GenBank/DDBJ whole genome shotgun (WGS) entry which is preliminary data.</text>
</comment>
<dbReference type="InterPro" id="IPR016162">
    <property type="entry name" value="Ald_DH_N"/>
</dbReference>
<dbReference type="PANTHER" id="PTHR11699">
    <property type="entry name" value="ALDEHYDE DEHYDROGENASE-RELATED"/>
    <property type="match status" value="1"/>
</dbReference>
<dbReference type="EMBL" id="JBHSVR010000001">
    <property type="protein sequence ID" value="MFC6634939.1"/>
    <property type="molecule type" value="Genomic_DNA"/>
</dbReference>